<evidence type="ECO:0000259" key="1">
    <source>
        <dbReference type="Pfam" id="PF12867"/>
    </source>
</evidence>
<dbReference type="EMBL" id="RHHR01000013">
    <property type="protein sequence ID" value="RNB74939.1"/>
    <property type="molecule type" value="Genomic_DNA"/>
</dbReference>
<dbReference type="SUPFAM" id="SSF109854">
    <property type="entry name" value="DinB/YfiT-like putative metalloenzymes"/>
    <property type="match status" value="1"/>
</dbReference>
<keyword evidence="3" id="KW-1185">Reference proteome</keyword>
<dbReference type="InterPro" id="IPR024775">
    <property type="entry name" value="DinB-like"/>
</dbReference>
<dbReference type="Gene3D" id="1.20.120.450">
    <property type="entry name" value="dinb family like domain"/>
    <property type="match status" value="1"/>
</dbReference>
<dbReference type="InterPro" id="IPR034660">
    <property type="entry name" value="DinB/YfiT-like"/>
</dbReference>
<comment type="caution">
    <text evidence="2">The sequence shown here is derived from an EMBL/GenBank/DDBJ whole genome shotgun (WGS) entry which is preliminary data.</text>
</comment>
<evidence type="ECO:0000313" key="2">
    <source>
        <dbReference type="EMBL" id="RNB74939.1"/>
    </source>
</evidence>
<dbReference type="Pfam" id="PF12867">
    <property type="entry name" value="DinB_2"/>
    <property type="match status" value="1"/>
</dbReference>
<dbReference type="RefSeq" id="WP_122908756.1">
    <property type="nucleotide sequence ID" value="NZ_CBCSBE010000005.1"/>
</dbReference>
<accession>A0A3M8CH14</accession>
<protein>
    <submittedName>
        <fullName evidence="2">DinB family protein</fullName>
    </submittedName>
</protein>
<name>A0A3M8CH14_9BACL</name>
<gene>
    <name evidence="2" type="ORF">EDM52_09490</name>
</gene>
<dbReference type="Proteomes" id="UP000282028">
    <property type="component" value="Unassembled WGS sequence"/>
</dbReference>
<sequence length="161" mass="17773">MSTAILNSGKSIRKILVHQLQSLPEEYFNVQPVPFNNTVNWNVGHIIVSLNTFLSLCGIDTIDLPEGYPGLYKMGTKPADWTDAPPSKEELLQYLTSQLNHLSEVAPEALEGALNSPITMGPLQFEQKAELCNFAFVHEAMHASTIASLLKVIKHQESATK</sequence>
<dbReference type="OrthoDB" id="4295522at2"/>
<feature type="domain" description="DinB-like" evidence="1">
    <location>
        <begin position="13"/>
        <end position="146"/>
    </location>
</feature>
<dbReference type="AlphaFoldDB" id="A0A3M8CH14"/>
<proteinExistence type="predicted"/>
<evidence type="ECO:0000313" key="3">
    <source>
        <dbReference type="Proteomes" id="UP000282028"/>
    </source>
</evidence>
<organism evidence="2 3">
    <name type="scientific">Brevibacillus invocatus</name>
    <dbReference type="NCBI Taxonomy" id="173959"/>
    <lineage>
        <taxon>Bacteria</taxon>
        <taxon>Bacillati</taxon>
        <taxon>Bacillota</taxon>
        <taxon>Bacilli</taxon>
        <taxon>Bacillales</taxon>
        <taxon>Paenibacillaceae</taxon>
        <taxon>Brevibacillus</taxon>
    </lineage>
</organism>
<reference evidence="2 3" key="1">
    <citation type="submission" date="2018-10" db="EMBL/GenBank/DDBJ databases">
        <title>Phylogenomics of Brevibacillus.</title>
        <authorList>
            <person name="Dunlap C."/>
        </authorList>
    </citation>
    <scope>NUCLEOTIDE SEQUENCE [LARGE SCALE GENOMIC DNA]</scope>
    <source>
        <strain evidence="2 3">JCM 12215</strain>
    </source>
</reference>